<protein>
    <submittedName>
        <fullName evidence="1">Uncharacterized protein</fullName>
    </submittedName>
</protein>
<dbReference type="OrthoDB" id="328758at2"/>
<reference evidence="1" key="1">
    <citation type="journal article" date="2019" name="PLoS Negl. Trop. Dis.">
        <title>Revisiting the worldwide diversity of Leptospira species in the environment.</title>
        <authorList>
            <person name="Vincent A.T."/>
            <person name="Schiettekatte O."/>
            <person name="Bourhy P."/>
            <person name="Veyrier F.J."/>
            <person name="Picardeau M."/>
        </authorList>
    </citation>
    <scope>NUCLEOTIDE SEQUENCE [LARGE SCALE GENOMIC DNA]</scope>
    <source>
        <strain evidence="1">201300427</strain>
    </source>
</reference>
<evidence type="ECO:0000313" key="2">
    <source>
        <dbReference type="Proteomes" id="UP000298058"/>
    </source>
</evidence>
<dbReference type="EMBL" id="RQHW01000002">
    <property type="protein sequence ID" value="TGN20951.1"/>
    <property type="molecule type" value="Genomic_DNA"/>
</dbReference>
<sequence>MLHVLTTAEDFLKAFKLQKHCNVCIPLVEELILDYFADIARLKDFHDIENVNSLKVAAYLTHWTLKRRPIQILKYPKKHEYLEMIKEVNEWFAVALLTNSYFNRKILWTQRS</sequence>
<dbReference type="Proteomes" id="UP000298058">
    <property type="component" value="Unassembled WGS sequence"/>
</dbReference>
<comment type="caution">
    <text evidence="1">The sequence shown here is derived from an EMBL/GenBank/DDBJ whole genome shotgun (WGS) entry which is preliminary data.</text>
</comment>
<dbReference type="AlphaFoldDB" id="A0A4R9M4Q9"/>
<gene>
    <name evidence="1" type="ORF">EHS15_00055</name>
</gene>
<evidence type="ECO:0000313" key="1">
    <source>
        <dbReference type="EMBL" id="TGN20951.1"/>
    </source>
</evidence>
<keyword evidence="2" id="KW-1185">Reference proteome</keyword>
<name>A0A4R9M4Q9_9LEPT</name>
<accession>A0A4R9M4Q9</accession>
<proteinExistence type="predicted"/>
<dbReference type="RefSeq" id="WP_135758486.1">
    <property type="nucleotide sequence ID" value="NZ_RQHW01000002.1"/>
</dbReference>
<organism evidence="1 2">
    <name type="scientific">Leptospira idonii</name>
    <dbReference type="NCBI Taxonomy" id="1193500"/>
    <lineage>
        <taxon>Bacteria</taxon>
        <taxon>Pseudomonadati</taxon>
        <taxon>Spirochaetota</taxon>
        <taxon>Spirochaetia</taxon>
        <taxon>Leptospirales</taxon>
        <taxon>Leptospiraceae</taxon>
        <taxon>Leptospira</taxon>
    </lineage>
</organism>